<sequence length="128" mass="14474">MTVKAMEVENLKKLFFYLFIVMFVMAGCTNQTIMLSGESSSWEGEYIADNGPDSENGEFTFHYKKEEELKDLKITINEGETVQTWAELDKRTVTISSQCSGCTPETGEPISVEIQWGSPQQTEKLTLE</sequence>
<evidence type="ECO:0000256" key="1">
    <source>
        <dbReference type="SAM" id="Phobius"/>
    </source>
</evidence>
<evidence type="ECO:0000313" key="2">
    <source>
        <dbReference type="EMBL" id="MYL20610.1"/>
    </source>
</evidence>
<dbReference type="RefSeq" id="WP_160837457.1">
    <property type="nucleotide sequence ID" value="NZ_WMET01000002.1"/>
</dbReference>
<organism evidence="2 3">
    <name type="scientific">Halobacillus litoralis</name>
    <dbReference type="NCBI Taxonomy" id="45668"/>
    <lineage>
        <taxon>Bacteria</taxon>
        <taxon>Bacillati</taxon>
        <taxon>Bacillota</taxon>
        <taxon>Bacilli</taxon>
        <taxon>Bacillales</taxon>
        <taxon>Bacillaceae</taxon>
        <taxon>Halobacillus</taxon>
    </lineage>
</organism>
<proteinExistence type="predicted"/>
<keyword evidence="1" id="KW-0812">Transmembrane</keyword>
<accession>A0A845DSZ4</accession>
<dbReference type="PROSITE" id="PS51257">
    <property type="entry name" value="PROKAR_LIPOPROTEIN"/>
    <property type="match status" value="1"/>
</dbReference>
<protein>
    <recommendedName>
        <fullName evidence="4">Lipoprotein</fullName>
    </recommendedName>
</protein>
<name>A0A845DSZ4_9BACI</name>
<dbReference type="EMBL" id="WMET01000002">
    <property type="protein sequence ID" value="MYL20610.1"/>
    <property type="molecule type" value="Genomic_DNA"/>
</dbReference>
<reference evidence="2 3" key="1">
    <citation type="submission" date="2019-11" db="EMBL/GenBank/DDBJ databases">
        <title>Genome sequences of 17 halophilic strains isolated from different environments.</title>
        <authorList>
            <person name="Furrow R.E."/>
        </authorList>
    </citation>
    <scope>NUCLEOTIDE SEQUENCE [LARGE SCALE GENOMIC DNA]</scope>
    <source>
        <strain evidence="2 3">22511_23_Filter</strain>
    </source>
</reference>
<keyword evidence="1" id="KW-1133">Transmembrane helix</keyword>
<dbReference type="Proteomes" id="UP000460949">
    <property type="component" value="Unassembled WGS sequence"/>
</dbReference>
<comment type="caution">
    <text evidence="2">The sequence shown here is derived from an EMBL/GenBank/DDBJ whole genome shotgun (WGS) entry which is preliminary data.</text>
</comment>
<keyword evidence="1" id="KW-0472">Membrane</keyword>
<evidence type="ECO:0000313" key="3">
    <source>
        <dbReference type="Proteomes" id="UP000460949"/>
    </source>
</evidence>
<evidence type="ECO:0008006" key="4">
    <source>
        <dbReference type="Google" id="ProtNLM"/>
    </source>
</evidence>
<dbReference type="AlphaFoldDB" id="A0A845DSZ4"/>
<feature type="transmembrane region" description="Helical" evidence="1">
    <location>
        <begin position="14"/>
        <end position="33"/>
    </location>
</feature>
<gene>
    <name evidence="2" type="ORF">GLW04_11955</name>
</gene>